<evidence type="ECO:0000256" key="3">
    <source>
        <dbReference type="SAM" id="MobiDB-lite"/>
    </source>
</evidence>
<accession>A0A1V8TJ17</accession>
<dbReference type="AlphaFoldDB" id="A0A1V8TJ17"/>
<evidence type="ECO:0000256" key="2">
    <source>
        <dbReference type="ARBA" id="ARBA00023002"/>
    </source>
</evidence>
<dbReference type="OrthoDB" id="191139at2759"/>
<dbReference type="Pfam" id="PF00106">
    <property type="entry name" value="adh_short"/>
    <property type="match status" value="1"/>
</dbReference>
<evidence type="ECO:0000313" key="4">
    <source>
        <dbReference type="EMBL" id="OQO11231.1"/>
    </source>
</evidence>
<dbReference type="STRING" id="1507870.A0A1V8TJ17"/>
<dbReference type="PRINTS" id="PR00081">
    <property type="entry name" value="GDHRDH"/>
</dbReference>
<dbReference type="GO" id="GO:0016491">
    <property type="term" value="F:oxidoreductase activity"/>
    <property type="evidence" value="ECO:0007669"/>
    <property type="project" value="UniProtKB-KW"/>
</dbReference>
<gene>
    <name evidence="4" type="ORF">B0A48_05487</name>
</gene>
<dbReference type="Gene3D" id="3.40.50.720">
    <property type="entry name" value="NAD(P)-binding Rossmann-like Domain"/>
    <property type="match status" value="1"/>
</dbReference>
<dbReference type="SUPFAM" id="SSF51735">
    <property type="entry name" value="NAD(P)-binding Rossmann-fold domains"/>
    <property type="match status" value="1"/>
</dbReference>
<comment type="similarity">
    <text evidence="1">Belongs to the short-chain dehydrogenases/reductases (SDR) family.</text>
</comment>
<dbReference type="InParanoid" id="A0A1V8TJ17"/>
<evidence type="ECO:0000256" key="1">
    <source>
        <dbReference type="ARBA" id="ARBA00006484"/>
    </source>
</evidence>
<proteinExistence type="inferred from homology"/>
<dbReference type="Proteomes" id="UP000192596">
    <property type="component" value="Unassembled WGS sequence"/>
</dbReference>
<keyword evidence="5" id="KW-1185">Reference proteome</keyword>
<comment type="caution">
    <text evidence="4">The sequence shown here is derived from an EMBL/GenBank/DDBJ whole genome shotgun (WGS) entry which is preliminary data.</text>
</comment>
<dbReference type="PANTHER" id="PTHR24320:SF272">
    <property type="entry name" value="NAD(P)-BINDING ROSSMANN-FOLD SUPERFAMILY PROTEIN"/>
    <property type="match status" value="1"/>
</dbReference>
<dbReference type="EMBL" id="NAJO01000007">
    <property type="protein sequence ID" value="OQO11231.1"/>
    <property type="molecule type" value="Genomic_DNA"/>
</dbReference>
<dbReference type="InterPro" id="IPR002347">
    <property type="entry name" value="SDR_fam"/>
</dbReference>
<feature type="region of interest" description="Disordered" evidence="3">
    <location>
        <begin position="1"/>
        <end position="28"/>
    </location>
</feature>
<protein>
    <recommendedName>
        <fullName evidence="6">Short-chain dehydrogenase TIC 32, chloroplastic</fullName>
    </recommendedName>
</protein>
<name>A0A1V8TJ17_9PEZI</name>
<organism evidence="4 5">
    <name type="scientific">Cryoendolithus antarcticus</name>
    <dbReference type="NCBI Taxonomy" id="1507870"/>
    <lineage>
        <taxon>Eukaryota</taxon>
        <taxon>Fungi</taxon>
        <taxon>Dikarya</taxon>
        <taxon>Ascomycota</taxon>
        <taxon>Pezizomycotina</taxon>
        <taxon>Dothideomycetes</taxon>
        <taxon>Dothideomycetidae</taxon>
        <taxon>Cladosporiales</taxon>
        <taxon>Cladosporiaceae</taxon>
        <taxon>Cryoendolithus</taxon>
    </lineage>
</organism>
<dbReference type="InterPro" id="IPR036291">
    <property type="entry name" value="NAD(P)-bd_dom_sf"/>
</dbReference>
<evidence type="ECO:0000313" key="5">
    <source>
        <dbReference type="Proteomes" id="UP000192596"/>
    </source>
</evidence>
<keyword evidence="2" id="KW-0560">Oxidoreductase</keyword>
<dbReference type="PANTHER" id="PTHR24320">
    <property type="entry name" value="RETINOL DEHYDROGENASE"/>
    <property type="match status" value="1"/>
</dbReference>
<evidence type="ECO:0008006" key="6">
    <source>
        <dbReference type="Google" id="ProtNLM"/>
    </source>
</evidence>
<reference evidence="5" key="1">
    <citation type="submission" date="2017-03" db="EMBL/GenBank/DDBJ databases">
        <title>Genomes of endolithic fungi from Antarctica.</title>
        <authorList>
            <person name="Coleine C."/>
            <person name="Masonjones S."/>
            <person name="Stajich J.E."/>
        </authorList>
    </citation>
    <scope>NUCLEOTIDE SEQUENCE [LARGE SCALE GENOMIC DNA]</scope>
    <source>
        <strain evidence="5">CCFEE 5527</strain>
    </source>
</reference>
<sequence length="351" mass="37936">MSAPRNPYQPYAAVHANPNGPDDARPSPANIIRDAKTGDALQGKVVLVTGASSGTGLESVRSMYEGGATVFATARDMPKMNKVIDEIVSSSHLKHAPRPVAIEMHLDDLDSVRQGAKTFEEKSDGKLNILINNAGVAGVPYGQTKNGFELHFGTNHISHFLLFNLLKPLLIASAKATGTTSRVVNVSSAAHRRSKIRFEDINFAKDPSAFEQFTAYGQSKLANIYMANYITRHFSSQHLTALSVHPGIVHTELGRYMGDAGWDALGGPKKLAKVFKSGAQGASTQIWAAVDPYFEDVAHGGVYLSDCGVAGPAHDGEDDSRPCYAAYAYDEEAEEKLWRVSCEMVGIELER</sequence>